<evidence type="ECO:0000313" key="4">
    <source>
        <dbReference type="Proteomes" id="UP001177023"/>
    </source>
</evidence>
<dbReference type="SUPFAM" id="SSF56219">
    <property type="entry name" value="DNase I-like"/>
    <property type="match status" value="1"/>
</dbReference>
<dbReference type="InterPro" id="IPR036691">
    <property type="entry name" value="Endo/exonu/phosph_ase_sf"/>
</dbReference>
<evidence type="ECO:0000256" key="1">
    <source>
        <dbReference type="SAM" id="SignalP"/>
    </source>
</evidence>
<reference evidence="3" key="1">
    <citation type="submission" date="2023-06" db="EMBL/GenBank/DDBJ databases">
        <authorList>
            <person name="Delattre M."/>
        </authorList>
    </citation>
    <scope>NUCLEOTIDE SEQUENCE</scope>
    <source>
        <strain evidence="3">AF72</strain>
    </source>
</reference>
<feature type="signal peptide" evidence="1">
    <location>
        <begin position="1"/>
        <end position="16"/>
    </location>
</feature>
<dbReference type="AlphaFoldDB" id="A0AA36CRU9"/>
<gene>
    <name evidence="3" type="ORF">MSPICULIGERA_LOCUS12493</name>
</gene>
<feature type="non-terminal residue" evidence="3">
    <location>
        <position position="1"/>
    </location>
</feature>
<dbReference type="EMBL" id="CATQJA010002628">
    <property type="protein sequence ID" value="CAJ0574152.1"/>
    <property type="molecule type" value="Genomic_DNA"/>
</dbReference>
<dbReference type="GO" id="GO:0003824">
    <property type="term" value="F:catalytic activity"/>
    <property type="evidence" value="ECO:0007669"/>
    <property type="project" value="InterPro"/>
</dbReference>
<comment type="caution">
    <text evidence="3">The sequence shown here is derived from an EMBL/GenBank/DDBJ whole genome shotgun (WGS) entry which is preliminary data.</text>
</comment>
<sequence>MRAIFALFLLFLVADGKKSFRVASFNLWQCGNHVEKGLDKIIKHIKVVDADVFSFQEVQNATAMRQIVDALPDGWTAVFPNSSYPNIGILTKHPIVPESVVNTSFGVHATIKFDSGFSINFWAFHGFHKAYGPHAAFNKLVTNVSQIISGEYAPKERKGGRVQNIQEVTESATTKAAFKRLKTEPIFILGDFNTPSHQDWVEANKPKNGGWAVEWPATKHLTDLDFLDAYRELHPDPMKEPGYSWSPVAKTNYEWDFAFPEPQDRIDFIFYKGPVKPTNVTLYSGSEPLKMMPDHFYNDYPSDHSIVIGDFEYLE</sequence>
<keyword evidence="1" id="KW-0732">Signal</keyword>
<accession>A0AA36CRU9</accession>
<keyword evidence="4" id="KW-1185">Reference proteome</keyword>
<evidence type="ECO:0000313" key="3">
    <source>
        <dbReference type="EMBL" id="CAJ0574152.1"/>
    </source>
</evidence>
<evidence type="ECO:0000259" key="2">
    <source>
        <dbReference type="Pfam" id="PF03372"/>
    </source>
</evidence>
<name>A0AA36CRU9_9BILA</name>
<protein>
    <recommendedName>
        <fullName evidence="2">Endonuclease/exonuclease/phosphatase domain-containing protein</fullName>
    </recommendedName>
</protein>
<dbReference type="InterPro" id="IPR005135">
    <property type="entry name" value="Endo/exonuclease/phosphatase"/>
</dbReference>
<dbReference type="Pfam" id="PF03372">
    <property type="entry name" value="Exo_endo_phos"/>
    <property type="match status" value="1"/>
</dbReference>
<feature type="domain" description="Endonuclease/exonuclease/phosphatase" evidence="2">
    <location>
        <begin position="23"/>
        <end position="304"/>
    </location>
</feature>
<organism evidence="3 4">
    <name type="scientific">Mesorhabditis spiculigera</name>
    <dbReference type="NCBI Taxonomy" id="96644"/>
    <lineage>
        <taxon>Eukaryota</taxon>
        <taxon>Metazoa</taxon>
        <taxon>Ecdysozoa</taxon>
        <taxon>Nematoda</taxon>
        <taxon>Chromadorea</taxon>
        <taxon>Rhabditida</taxon>
        <taxon>Rhabditina</taxon>
        <taxon>Rhabditomorpha</taxon>
        <taxon>Rhabditoidea</taxon>
        <taxon>Rhabditidae</taxon>
        <taxon>Mesorhabditinae</taxon>
        <taxon>Mesorhabditis</taxon>
    </lineage>
</organism>
<proteinExistence type="predicted"/>
<feature type="chain" id="PRO_5041210923" description="Endonuclease/exonuclease/phosphatase domain-containing protein" evidence="1">
    <location>
        <begin position="17"/>
        <end position="315"/>
    </location>
</feature>
<dbReference type="Gene3D" id="3.60.10.10">
    <property type="entry name" value="Endonuclease/exonuclease/phosphatase"/>
    <property type="match status" value="1"/>
</dbReference>
<dbReference type="PANTHER" id="PTHR41349">
    <property type="match status" value="1"/>
</dbReference>
<dbReference type="PANTHER" id="PTHR41349:SF1">
    <property type="entry name" value="PROTEIN CBG08683"/>
    <property type="match status" value="1"/>
</dbReference>
<dbReference type="Proteomes" id="UP001177023">
    <property type="component" value="Unassembled WGS sequence"/>
</dbReference>